<keyword evidence="2" id="KW-0378">Hydrolase</keyword>
<dbReference type="PANTHER" id="PTHR33308">
    <property type="entry name" value="PEPTIDOGLYCAN HYDROLASE FLGJ"/>
    <property type="match status" value="1"/>
</dbReference>
<feature type="chain" id="PRO_5046470963" evidence="4">
    <location>
        <begin position="29"/>
        <end position="879"/>
    </location>
</feature>
<feature type="domain" description="Mannosyl-glycoprotein endo-beta-N-acetylglucosamidase-like" evidence="5">
    <location>
        <begin position="249"/>
        <end position="402"/>
    </location>
</feature>
<dbReference type="SMART" id="SM00047">
    <property type="entry name" value="LYZ2"/>
    <property type="match status" value="1"/>
</dbReference>
<feature type="domain" description="SH3b" evidence="6">
    <location>
        <begin position="819"/>
        <end position="878"/>
    </location>
</feature>
<accession>A0ABU1ABI2</accession>
<feature type="region of interest" description="Disordered" evidence="3">
    <location>
        <begin position="407"/>
        <end position="431"/>
    </location>
</feature>
<dbReference type="PANTHER" id="PTHR33308:SF9">
    <property type="entry name" value="PEPTIDOGLYCAN HYDROLASE FLGJ"/>
    <property type="match status" value="1"/>
</dbReference>
<evidence type="ECO:0000313" key="7">
    <source>
        <dbReference type="EMBL" id="MDQ7937995.1"/>
    </source>
</evidence>
<dbReference type="Pfam" id="PF08460">
    <property type="entry name" value="SH3_5"/>
    <property type="match status" value="6"/>
</dbReference>
<protein>
    <submittedName>
        <fullName evidence="7">SH3 domain-containing protein</fullName>
    </submittedName>
</protein>
<evidence type="ECO:0000256" key="3">
    <source>
        <dbReference type="SAM" id="MobiDB-lite"/>
    </source>
</evidence>
<feature type="domain" description="SH3b" evidence="6">
    <location>
        <begin position="591"/>
        <end position="659"/>
    </location>
</feature>
<gene>
    <name evidence="7" type="ORF">RA086_10280</name>
</gene>
<sequence>MKIGMTKVIASLMLSTALLPVVVSKADAATSGTKTATEKARQVDTTNEQLTNDQQNVYVQTGETSVKPESVAVSTAPLKAVEPASDVAGTIKINRDATTPVAKALAPSQASAASQVATPSQASQASQASAASQSSRMTGTVASQSAATSASSQSATSAVSQSGATSQSSQVSATSATSQSSQASATSATSQSSQASANSASSQSAAASQNSQAASQAPQSAAAEPEADKPKIQANHTIGPGYYDDNILMSSALYGYQDKFFSEIKAGAIAGWRKYGVLPSITAAQAILESGWGRSQLSTQGNNLFGIKGSYNGQSISFPTQEWRPGGYYTVYAAFRKYPNWSASVEDHGRFLDENSRYRNLIGERDYQRVARLLQSDGYATAPDYASSLINMVNSYGLQSWDREVTNVAPGKEPSNPGTNNNNSNNTVNNNGGRYVFKAKADIHTEASMNSAVVGTYDAGESVNYTGKVDAGGYTWLKYQSYSGRTHYIAISGNGNQNNNNQNNNNNGGQNNVIAESGNYKFTAKTNIRSAASKSAQVVGTYNAGESVRYNGKVNADGLTWLKYVAYSGATHYVAMNGDTVQTPSQPVTVPASGSYRFNYDTAIKTAPQTNAQTVGTYRAGETVYYNGKVSVDGQTWLRYQSYSGAQHYVAITGNNSNSNSGSQPVVTPQSGSYRFNGTTAIKSAPDNNAQTVGTYYAGNTVYYNGKVTANGQTWLRYQSYSGAQHYVAISGNANNNQAPAQTIAQSGTYRFTTTTAIKSAPNAGANTVGSYGSGETVYYNGKVIANGQTWLKYQAYSGATHYVSISGVAAGNYQVTNSRGAFRFTNATAIHNAPSMSAGVVGRYNQGETVYYNGTVRAEGRTWLKYQSYSGATHYVPR</sequence>
<evidence type="ECO:0000256" key="4">
    <source>
        <dbReference type="SAM" id="SignalP"/>
    </source>
</evidence>
<dbReference type="Pfam" id="PF01832">
    <property type="entry name" value="Glucosaminidase"/>
    <property type="match status" value="1"/>
</dbReference>
<feature type="compositionally biased region" description="Low complexity" evidence="3">
    <location>
        <begin position="414"/>
        <end position="431"/>
    </location>
</feature>
<keyword evidence="8" id="KW-1185">Reference proteome</keyword>
<dbReference type="SMART" id="SM00287">
    <property type="entry name" value="SH3b"/>
    <property type="match status" value="6"/>
</dbReference>
<evidence type="ECO:0000256" key="1">
    <source>
        <dbReference type="ARBA" id="ARBA00010266"/>
    </source>
</evidence>
<evidence type="ECO:0000313" key="8">
    <source>
        <dbReference type="Proteomes" id="UP001227831"/>
    </source>
</evidence>
<feature type="domain" description="SH3b" evidence="6">
    <location>
        <begin position="431"/>
        <end position="498"/>
    </location>
</feature>
<reference evidence="7 8" key="1">
    <citation type="journal article" date="2023" name="Int. J. Syst. Evol. Microbiol.">
        <title>Lactiplantibacillus brownii sp. nov., a novel psychrotolerant species isolated from sauerkraut.</title>
        <authorList>
            <person name="Heng Y.C."/>
            <person name="Silvaraju S."/>
            <person name="Lee J.K.Y."/>
            <person name="Kittelmann S."/>
        </authorList>
    </citation>
    <scope>NUCLEOTIDE SEQUENCE [LARGE SCALE GENOMIC DNA]</scope>
    <source>
        <strain evidence="7 8">WILCCON 0030</strain>
    </source>
</reference>
<feature type="domain" description="SH3b" evidence="6">
    <location>
        <begin position="517"/>
        <end position="584"/>
    </location>
</feature>
<proteinExistence type="inferred from homology"/>
<feature type="signal peptide" evidence="4">
    <location>
        <begin position="1"/>
        <end position="28"/>
    </location>
</feature>
<name>A0ABU1ABI2_9LACO</name>
<dbReference type="InterPro" id="IPR003646">
    <property type="entry name" value="SH3-like_bac-type"/>
</dbReference>
<dbReference type="EMBL" id="JAVCWF010000001">
    <property type="protein sequence ID" value="MDQ7937995.1"/>
    <property type="molecule type" value="Genomic_DNA"/>
</dbReference>
<comment type="caution">
    <text evidence="7">The sequence shown here is derived from an EMBL/GenBank/DDBJ whole genome shotgun (WGS) entry which is preliminary data.</text>
</comment>
<dbReference type="Gene3D" id="4.10.80.30">
    <property type="entry name" value="DNA polymerase, domain 6"/>
    <property type="match status" value="1"/>
</dbReference>
<dbReference type="Proteomes" id="UP001227831">
    <property type="component" value="Unassembled WGS sequence"/>
</dbReference>
<evidence type="ECO:0000259" key="6">
    <source>
        <dbReference type="SMART" id="SM00287"/>
    </source>
</evidence>
<dbReference type="InterPro" id="IPR002901">
    <property type="entry name" value="MGlyc_endo_b_GlcNAc-like_dom"/>
</dbReference>
<feature type="compositionally biased region" description="Low complexity" evidence="3">
    <location>
        <begin position="177"/>
        <end position="223"/>
    </location>
</feature>
<dbReference type="InterPro" id="IPR051056">
    <property type="entry name" value="Glycosyl_Hydrolase_73"/>
</dbReference>
<keyword evidence="4" id="KW-0732">Signal</keyword>
<evidence type="ECO:0000256" key="2">
    <source>
        <dbReference type="ARBA" id="ARBA00022801"/>
    </source>
</evidence>
<dbReference type="Gene3D" id="1.10.530.10">
    <property type="match status" value="1"/>
</dbReference>
<feature type="domain" description="SH3b" evidence="6">
    <location>
        <begin position="669"/>
        <end position="737"/>
    </location>
</feature>
<dbReference type="RefSeq" id="WP_308703702.1">
    <property type="nucleotide sequence ID" value="NZ_JAVCWF010000001.1"/>
</dbReference>
<organism evidence="7 8">
    <name type="scientific">Lactiplantibacillus brownii</name>
    <dbReference type="NCBI Taxonomy" id="3069269"/>
    <lineage>
        <taxon>Bacteria</taxon>
        <taxon>Bacillati</taxon>
        <taxon>Bacillota</taxon>
        <taxon>Bacilli</taxon>
        <taxon>Lactobacillales</taxon>
        <taxon>Lactobacillaceae</taxon>
        <taxon>Lactiplantibacillus</taxon>
    </lineage>
</organism>
<dbReference type="Gene3D" id="2.30.30.40">
    <property type="entry name" value="SH3 Domains"/>
    <property type="match status" value="6"/>
</dbReference>
<comment type="similarity">
    <text evidence="1">Belongs to the glycosyl hydrolase 73 family.</text>
</comment>
<evidence type="ECO:0000259" key="5">
    <source>
        <dbReference type="SMART" id="SM00047"/>
    </source>
</evidence>
<feature type="domain" description="SH3b" evidence="6">
    <location>
        <begin position="747"/>
        <end position="813"/>
    </location>
</feature>
<feature type="region of interest" description="Disordered" evidence="3">
    <location>
        <begin position="177"/>
        <end position="236"/>
    </location>
</feature>